<evidence type="ECO:0000256" key="3">
    <source>
        <dbReference type="PROSITE-ProRule" id="PRU00023"/>
    </source>
</evidence>
<keyword evidence="1" id="KW-0677">Repeat</keyword>
<dbReference type="AlphaFoldDB" id="A0AAD8FED8"/>
<evidence type="ECO:0000313" key="5">
    <source>
        <dbReference type="EMBL" id="KAK0060753.1"/>
    </source>
</evidence>
<proteinExistence type="predicted"/>
<reference evidence="5" key="1">
    <citation type="journal article" date="2023" name="PLoS Negl. Trop. Dis.">
        <title>A genome sequence for Biomphalaria pfeifferi, the major vector snail for the human-infecting parasite Schistosoma mansoni.</title>
        <authorList>
            <person name="Bu L."/>
            <person name="Lu L."/>
            <person name="Laidemitt M.R."/>
            <person name="Zhang S.M."/>
            <person name="Mutuku M."/>
            <person name="Mkoji G."/>
            <person name="Steinauer M."/>
            <person name="Loker E.S."/>
        </authorList>
    </citation>
    <scope>NUCLEOTIDE SEQUENCE</scope>
    <source>
        <strain evidence="5">KasaAsao</strain>
    </source>
</reference>
<dbReference type="PANTHER" id="PTHR24166">
    <property type="entry name" value="ROLLING PEBBLES, ISOFORM B"/>
    <property type="match status" value="1"/>
</dbReference>
<evidence type="ECO:0000256" key="1">
    <source>
        <dbReference type="ARBA" id="ARBA00022737"/>
    </source>
</evidence>
<organism evidence="5 6">
    <name type="scientific">Biomphalaria pfeifferi</name>
    <name type="common">Bloodfluke planorb</name>
    <name type="synonym">Freshwater snail</name>
    <dbReference type="NCBI Taxonomy" id="112525"/>
    <lineage>
        <taxon>Eukaryota</taxon>
        <taxon>Metazoa</taxon>
        <taxon>Spiralia</taxon>
        <taxon>Lophotrochozoa</taxon>
        <taxon>Mollusca</taxon>
        <taxon>Gastropoda</taxon>
        <taxon>Heterobranchia</taxon>
        <taxon>Euthyneura</taxon>
        <taxon>Panpulmonata</taxon>
        <taxon>Hygrophila</taxon>
        <taxon>Lymnaeoidea</taxon>
        <taxon>Planorbidae</taxon>
        <taxon>Biomphalaria</taxon>
    </lineage>
</organism>
<reference evidence="5" key="2">
    <citation type="submission" date="2023-04" db="EMBL/GenBank/DDBJ databases">
        <authorList>
            <person name="Bu L."/>
            <person name="Lu L."/>
            <person name="Laidemitt M.R."/>
            <person name="Zhang S.M."/>
            <person name="Mutuku M."/>
            <person name="Mkoji G."/>
            <person name="Steinauer M."/>
            <person name="Loker E.S."/>
        </authorList>
    </citation>
    <scope>NUCLEOTIDE SEQUENCE</scope>
    <source>
        <strain evidence="5">KasaAsao</strain>
        <tissue evidence="5">Whole Snail</tissue>
    </source>
</reference>
<name>A0AAD8FED8_BIOPF</name>
<dbReference type="PROSITE" id="PS50297">
    <property type="entry name" value="ANK_REP_REGION"/>
    <property type="match status" value="2"/>
</dbReference>
<feature type="repeat" description="ANK" evidence="3">
    <location>
        <begin position="402"/>
        <end position="436"/>
    </location>
</feature>
<evidence type="ECO:0000256" key="4">
    <source>
        <dbReference type="SAM" id="MobiDB-lite"/>
    </source>
</evidence>
<dbReference type="Gene3D" id="1.25.40.20">
    <property type="entry name" value="Ankyrin repeat-containing domain"/>
    <property type="match status" value="2"/>
</dbReference>
<keyword evidence="2 3" id="KW-0040">ANK repeat</keyword>
<keyword evidence="6" id="KW-1185">Reference proteome</keyword>
<dbReference type="InterPro" id="IPR036770">
    <property type="entry name" value="Ankyrin_rpt-contain_sf"/>
</dbReference>
<dbReference type="Proteomes" id="UP001233172">
    <property type="component" value="Unassembled WGS sequence"/>
</dbReference>
<dbReference type="SUPFAM" id="SSF48403">
    <property type="entry name" value="Ankyrin repeat"/>
    <property type="match status" value="2"/>
</dbReference>
<dbReference type="SMART" id="SM00248">
    <property type="entry name" value="ANK"/>
    <property type="match status" value="8"/>
</dbReference>
<feature type="repeat" description="ANK" evidence="3">
    <location>
        <begin position="369"/>
        <end position="401"/>
    </location>
</feature>
<feature type="region of interest" description="Disordered" evidence="4">
    <location>
        <begin position="118"/>
        <end position="137"/>
    </location>
</feature>
<gene>
    <name evidence="5" type="ORF">Bpfe_009941</name>
</gene>
<feature type="repeat" description="ANK" evidence="3">
    <location>
        <begin position="190"/>
        <end position="218"/>
    </location>
</feature>
<evidence type="ECO:0000256" key="2">
    <source>
        <dbReference type="ARBA" id="ARBA00023043"/>
    </source>
</evidence>
<sequence length="670" mass="73864">MSAECFGSPFTKSHTKSFFIQRKISKHCQEIMRLRANRNNLGHYSGKTLICMQHLYKSIADDLWRKRQYTAQEHARSKSRVFPVEGRQNDIASFLPRTGSKAKCKAVLREKRDCIDKEELHVPAPSDNSPQSHESLHGYSEHECQQCDLNSDEMVSEKHPEARLQQTSSAFFFDSHSRQELQVIVRTPGALHAAVCEGDMDWVSMLLELGADVNCKYRETTPLMTAATYQTVGYLIQHGADVNQVVVTNDGQKTALLNAVSPHYVATLVTKMGKDNAFEELEKIVKRLVHEGANVSVVDTAGNTPLMAACETNGAESILKFLSSAGEMMHRINSGGESVLHLSVRSNCIEHVLAVTCESHVDVNLQNVMGTTPLMIAAMNKNKDIVEYLLHQGAAVNTRDHGGNTCLTHAVKSCSDDVEYIRMLLDAGADPNIANETGFCPLTLAAADLNDKVLGLLLETSCAVEEDRKERALGLLLAGNGVTQNTRTCVSILLKHNTSSSKINPSLIHKFTTDGHTELVRQLINNGTPPADVSRDDPRVLCYCWPVDSASPMCAALLANQLCLAQTFAELWYFTPSDFSLASNARLKEHLSRNGYSECVDLLLGMSSHIMSLRVLCFTSVSAAVGHGSHRAKTIQSLQVPDLVKNMLLFKDETNLKEVQCNKTMSPAQH</sequence>
<evidence type="ECO:0000313" key="6">
    <source>
        <dbReference type="Proteomes" id="UP001233172"/>
    </source>
</evidence>
<comment type="caution">
    <text evidence="5">The sequence shown here is derived from an EMBL/GenBank/DDBJ whole genome shotgun (WGS) entry which is preliminary data.</text>
</comment>
<dbReference type="InterPro" id="IPR050889">
    <property type="entry name" value="Dendritic_Spine_Reg/Scaffold"/>
</dbReference>
<accession>A0AAD8FED8</accession>
<dbReference type="EMBL" id="JASAOG010000034">
    <property type="protein sequence ID" value="KAK0060753.1"/>
    <property type="molecule type" value="Genomic_DNA"/>
</dbReference>
<dbReference type="PANTHER" id="PTHR24166:SF48">
    <property type="entry name" value="PROTEIN VAPYRIN"/>
    <property type="match status" value="1"/>
</dbReference>
<protein>
    <submittedName>
        <fullName evidence="5">Ankyrin-3</fullName>
    </submittedName>
</protein>
<dbReference type="PROSITE" id="PS50088">
    <property type="entry name" value="ANK_REPEAT"/>
    <property type="match status" value="3"/>
</dbReference>
<dbReference type="InterPro" id="IPR002110">
    <property type="entry name" value="Ankyrin_rpt"/>
</dbReference>
<dbReference type="Pfam" id="PF12796">
    <property type="entry name" value="Ank_2"/>
    <property type="match status" value="2"/>
</dbReference>